<dbReference type="InterPro" id="IPR036866">
    <property type="entry name" value="RibonucZ/Hydroxyglut_hydro"/>
</dbReference>
<dbReference type="Gene3D" id="3.60.15.10">
    <property type="entry name" value="Ribonuclease Z/Hydroxyacylglutathione hydrolase-like"/>
    <property type="match status" value="1"/>
</dbReference>
<dbReference type="EMBL" id="UINC01176627">
    <property type="protein sequence ID" value="SVD83841.1"/>
    <property type="molecule type" value="Genomic_DNA"/>
</dbReference>
<accession>A0A382YLE4</accession>
<name>A0A382YLE4_9ZZZZ</name>
<evidence type="ECO:0000313" key="1">
    <source>
        <dbReference type="EMBL" id="SVD83841.1"/>
    </source>
</evidence>
<dbReference type="SUPFAM" id="SSF56281">
    <property type="entry name" value="Metallo-hydrolase/oxidoreductase"/>
    <property type="match status" value="1"/>
</dbReference>
<dbReference type="GO" id="GO:0042781">
    <property type="term" value="F:3'-tRNA processing endoribonuclease activity"/>
    <property type="evidence" value="ECO:0007669"/>
    <property type="project" value="TreeGrafter"/>
</dbReference>
<organism evidence="1">
    <name type="scientific">marine metagenome</name>
    <dbReference type="NCBI Taxonomy" id="408172"/>
    <lineage>
        <taxon>unclassified sequences</taxon>
        <taxon>metagenomes</taxon>
        <taxon>ecological metagenomes</taxon>
    </lineage>
</organism>
<sequence length="237" mass="26724">MEIKFIGTSNAFASGGLCWNGFVVDDRILFETPPQVLMSLHHVALDPNKVETIVLSHHHGDHFLGLPFLLLHWKYRERKKPIRIIGPVETERLAKEICTTVYPGLFEDCDFEIIWQEIRPGEMFTTDDLVLEAVGVKHDARLSQNLGFHCSIGNERFGYTGDSALCDGVLDLARANSLLISECSSRAENIPTHMNLVDDMPKLREVMERTDNLILTHINSDVSPNNLPNTIVARDYA</sequence>
<dbReference type="Pfam" id="PF23023">
    <property type="entry name" value="Anti-Pycsar_Apyc1"/>
    <property type="match status" value="1"/>
</dbReference>
<dbReference type="PANTHER" id="PTHR46018">
    <property type="entry name" value="ZINC PHOSPHODIESTERASE ELAC PROTEIN 1"/>
    <property type="match status" value="1"/>
</dbReference>
<reference evidence="1" key="1">
    <citation type="submission" date="2018-05" db="EMBL/GenBank/DDBJ databases">
        <authorList>
            <person name="Lanie J.A."/>
            <person name="Ng W.-L."/>
            <person name="Kazmierczak K.M."/>
            <person name="Andrzejewski T.M."/>
            <person name="Davidsen T.M."/>
            <person name="Wayne K.J."/>
            <person name="Tettelin H."/>
            <person name="Glass J.I."/>
            <person name="Rusch D."/>
            <person name="Podicherti R."/>
            <person name="Tsui H.-C.T."/>
            <person name="Winkler M.E."/>
        </authorList>
    </citation>
    <scope>NUCLEOTIDE SEQUENCE</scope>
</reference>
<dbReference type="AlphaFoldDB" id="A0A382YLE4"/>
<gene>
    <name evidence="1" type="ORF">METZ01_LOCUS436695</name>
</gene>
<protein>
    <submittedName>
        <fullName evidence="1">Uncharacterized protein</fullName>
    </submittedName>
</protein>
<feature type="non-terminal residue" evidence="1">
    <location>
        <position position="237"/>
    </location>
</feature>
<dbReference type="PANTHER" id="PTHR46018:SF7">
    <property type="entry name" value="RIBONUCLEASE Z"/>
    <property type="match status" value="1"/>
</dbReference>
<proteinExistence type="predicted"/>